<sequence length="235" mass="27442">MPCQKIHCLQRVNNMFQPNSLFHFQPLNHTLTFPNPPSKRSQNQAITYHIFEPFQIVIIESPEIKQPHLYKFLQLIDVYVFSRFLSVPVEVDEDAEVAMPEFDVTDQKSGQVEKLKVEQCKLYLRKHGLRLTDKKDVLGRIKEHISIVNGEGELKYRASSFVMNFKGVIKYGRKLLGATDPQISEPEPSWVIWLLLNGKLNILHVLKLTGLIYMHKVYRIPNESKLWCPFAWHEC</sequence>
<accession>A0A2U1P421</accession>
<dbReference type="AlphaFoldDB" id="A0A2U1P421"/>
<dbReference type="STRING" id="35608.A0A2U1P421"/>
<proteinExistence type="predicted"/>
<evidence type="ECO:0000313" key="1">
    <source>
        <dbReference type="EMBL" id="PWA80499.1"/>
    </source>
</evidence>
<dbReference type="OrthoDB" id="690722at2759"/>
<dbReference type="Proteomes" id="UP000245207">
    <property type="component" value="Unassembled WGS sequence"/>
</dbReference>
<dbReference type="PANTHER" id="PTHR35323:SF5">
    <property type="entry name" value="ZINC FINGER CCCH DOMAIN-CONTAINING PROTEIN 62"/>
    <property type="match status" value="1"/>
</dbReference>
<protein>
    <submittedName>
        <fullName evidence="1">SAP domain-containing protein</fullName>
    </submittedName>
</protein>
<reference evidence="1 2" key="1">
    <citation type="journal article" date="2018" name="Mol. Plant">
        <title>The genome of Artemisia annua provides insight into the evolution of Asteraceae family and artemisinin biosynthesis.</title>
        <authorList>
            <person name="Shen Q."/>
            <person name="Zhang L."/>
            <person name="Liao Z."/>
            <person name="Wang S."/>
            <person name="Yan T."/>
            <person name="Shi P."/>
            <person name="Liu M."/>
            <person name="Fu X."/>
            <person name="Pan Q."/>
            <person name="Wang Y."/>
            <person name="Lv Z."/>
            <person name="Lu X."/>
            <person name="Zhang F."/>
            <person name="Jiang W."/>
            <person name="Ma Y."/>
            <person name="Chen M."/>
            <person name="Hao X."/>
            <person name="Li L."/>
            <person name="Tang Y."/>
            <person name="Lv G."/>
            <person name="Zhou Y."/>
            <person name="Sun X."/>
            <person name="Brodelius P.E."/>
            <person name="Rose J.K.C."/>
            <person name="Tang K."/>
        </authorList>
    </citation>
    <scope>NUCLEOTIDE SEQUENCE [LARGE SCALE GENOMIC DNA]</scope>
    <source>
        <strain evidence="2">cv. Huhao1</strain>
        <tissue evidence="1">Leaf</tissue>
    </source>
</reference>
<organism evidence="1 2">
    <name type="scientific">Artemisia annua</name>
    <name type="common">Sweet wormwood</name>
    <dbReference type="NCBI Taxonomy" id="35608"/>
    <lineage>
        <taxon>Eukaryota</taxon>
        <taxon>Viridiplantae</taxon>
        <taxon>Streptophyta</taxon>
        <taxon>Embryophyta</taxon>
        <taxon>Tracheophyta</taxon>
        <taxon>Spermatophyta</taxon>
        <taxon>Magnoliopsida</taxon>
        <taxon>eudicotyledons</taxon>
        <taxon>Gunneridae</taxon>
        <taxon>Pentapetalae</taxon>
        <taxon>asterids</taxon>
        <taxon>campanulids</taxon>
        <taxon>Asterales</taxon>
        <taxon>Asteraceae</taxon>
        <taxon>Asteroideae</taxon>
        <taxon>Anthemideae</taxon>
        <taxon>Artemisiinae</taxon>
        <taxon>Artemisia</taxon>
    </lineage>
</organism>
<comment type="caution">
    <text evidence="1">The sequence shown here is derived from an EMBL/GenBank/DDBJ whole genome shotgun (WGS) entry which is preliminary data.</text>
</comment>
<gene>
    <name evidence="1" type="ORF">CTI12_AA196340</name>
</gene>
<keyword evidence="2" id="KW-1185">Reference proteome</keyword>
<name>A0A2U1P421_ARTAN</name>
<evidence type="ECO:0000313" key="2">
    <source>
        <dbReference type="Proteomes" id="UP000245207"/>
    </source>
</evidence>
<dbReference type="PANTHER" id="PTHR35323">
    <property type="entry name" value="SAP DOMAIN-CONTAINING PROTEIN"/>
    <property type="match status" value="1"/>
</dbReference>
<dbReference type="EMBL" id="PKPP01001717">
    <property type="protein sequence ID" value="PWA80499.1"/>
    <property type="molecule type" value="Genomic_DNA"/>
</dbReference>